<name>A0A9W9VAP7_9EURO</name>
<dbReference type="RefSeq" id="XP_056581174.1">
    <property type="nucleotide sequence ID" value="XM_056724924.1"/>
</dbReference>
<gene>
    <name evidence="2" type="ORF">N7517_007194</name>
</gene>
<dbReference type="Proteomes" id="UP001147752">
    <property type="component" value="Unassembled WGS sequence"/>
</dbReference>
<dbReference type="OrthoDB" id="4356307at2759"/>
<proteinExistence type="predicted"/>
<dbReference type="AlphaFoldDB" id="A0A9W9VAP7"/>
<evidence type="ECO:0000256" key="1">
    <source>
        <dbReference type="SAM" id="MobiDB-lite"/>
    </source>
</evidence>
<reference evidence="2" key="1">
    <citation type="submission" date="2022-12" db="EMBL/GenBank/DDBJ databases">
        <authorList>
            <person name="Petersen C."/>
        </authorList>
    </citation>
    <scope>NUCLEOTIDE SEQUENCE</scope>
    <source>
        <strain evidence="2">IBT 3081</strain>
    </source>
</reference>
<reference evidence="2" key="2">
    <citation type="journal article" date="2023" name="IMA Fungus">
        <title>Comparative genomic study of the Penicillium genus elucidates a diverse pangenome and 15 lateral gene transfer events.</title>
        <authorList>
            <person name="Petersen C."/>
            <person name="Sorensen T."/>
            <person name="Nielsen M.R."/>
            <person name="Sondergaard T.E."/>
            <person name="Sorensen J.L."/>
            <person name="Fitzpatrick D.A."/>
            <person name="Frisvad J.C."/>
            <person name="Nielsen K.L."/>
        </authorList>
    </citation>
    <scope>NUCLEOTIDE SEQUENCE</scope>
    <source>
        <strain evidence="2">IBT 3081</strain>
    </source>
</reference>
<organism evidence="2 3">
    <name type="scientific">Penicillium concentricum</name>
    <dbReference type="NCBI Taxonomy" id="293559"/>
    <lineage>
        <taxon>Eukaryota</taxon>
        <taxon>Fungi</taxon>
        <taxon>Dikarya</taxon>
        <taxon>Ascomycota</taxon>
        <taxon>Pezizomycotina</taxon>
        <taxon>Eurotiomycetes</taxon>
        <taxon>Eurotiomycetidae</taxon>
        <taxon>Eurotiales</taxon>
        <taxon>Aspergillaceae</taxon>
        <taxon>Penicillium</taxon>
    </lineage>
</organism>
<comment type="caution">
    <text evidence="2">The sequence shown here is derived from an EMBL/GenBank/DDBJ whole genome shotgun (WGS) entry which is preliminary data.</text>
</comment>
<sequence length="263" mass="29832">MLQIKQSPDKPRPPPVEDNAQDSPSKLNLSAPRNPLGPVVVFIARATNKDDHDYKRSTWNNTEMHAYLRGLLVIAVAEHRKRFGLLGLRPHKMQTIIQPAHTRIPSISRVGKFLGMALEEARASKTECIFVLNGWDGWTTDKMTIVELCDQFRDIPLTFHVYANRGTPCEFFEVNAHKVNAYLKHMVSAEDPSIVGDRATGLFIRMLESLPTLHYARYYPLISQQEKDVLAKYDKRFAGIYELDEPQIPTLEGAEPEDPKPGV</sequence>
<evidence type="ECO:0000313" key="3">
    <source>
        <dbReference type="Proteomes" id="UP001147752"/>
    </source>
</evidence>
<feature type="region of interest" description="Disordered" evidence="1">
    <location>
        <begin position="1"/>
        <end position="33"/>
    </location>
</feature>
<protein>
    <submittedName>
        <fullName evidence="2">Uncharacterized protein</fullName>
    </submittedName>
</protein>
<dbReference type="GeneID" id="81464107"/>
<dbReference type="EMBL" id="JAPZBT010000002">
    <property type="protein sequence ID" value="KAJ5375188.1"/>
    <property type="molecule type" value="Genomic_DNA"/>
</dbReference>
<accession>A0A9W9VAP7</accession>
<evidence type="ECO:0000313" key="2">
    <source>
        <dbReference type="EMBL" id="KAJ5375188.1"/>
    </source>
</evidence>
<keyword evidence="3" id="KW-1185">Reference proteome</keyword>